<dbReference type="AlphaFoldDB" id="A0A8C9U5R1"/>
<evidence type="ECO:0000256" key="2">
    <source>
        <dbReference type="ARBA" id="ARBA00022500"/>
    </source>
</evidence>
<keyword evidence="6" id="KW-0395">Inflammatory response</keyword>
<organism evidence="10 11">
    <name type="scientific">Serinus canaria</name>
    <name type="common">Island canary</name>
    <name type="synonym">Fringilla canaria</name>
    <dbReference type="NCBI Taxonomy" id="9135"/>
    <lineage>
        <taxon>Eukaryota</taxon>
        <taxon>Metazoa</taxon>
        <taxon>Chordata</taxon>
        <taxon>Craniata</taxon>
        <taxon>Vertebrata</taxon>
        <taxon>Euteleostomi</taxon>
        <taxon>Archelosauria</taxon>
        <taxon>Archosauria</taxon>
        <taxon>Dinosauria</taxon>
        <taxon>Saurischia</taxon>
        <taxon>Theropoda</taxon>
        <taxon>Coelurosauria</taxon>
        <taxon>Aves</taxon>
        <taxon>Neognathae</taxon>
        <taxon>Neoaves</taxon>
        <taxon>Telluraves</taxon>
        <taxon>Australaves</taxon>
        <taxon>Passeriformes</taxon>
        <taxon>Passeroidea</taxon>
        <taxon>Fringillidae</taxon>
        <taxon>Carduelinae</taxon>
        <taxon>Serinus</taxon>
    </lineage>
</organism>
<dbReference type="SMART" id="SM00199">
    <property type="entry name" value="SCY"/>
    <property type="match status" value="1"/>
</dbReference>
<reference evidence="10" key="2">
    <citation type="submission" date="2025-09" db="UniProtKB">
        <authorList>
            <consortium name="Ensembl"/>
        </authorList>
    </citation>
    <scope>IDENTIFICATION</scope>
</reference>
<dbReference type="InterPro" id="IPR001811">
    <property type="entry name" value="Chemokine_IL8-like_dom"/>
</dbReference>
<sequence>MALRPLLLLLLLLAATLLISQAQGIGSSALDCCLKNRPLKKEINGVVTSYRHQGPESGCYLQSVVLITKRNRKICASPTDDTVQKLIQQLDKRAKNGKNRKKGQTQRPRGRPKKQRRQRV</sequence>
<dbReference type="Proteomes" id="UP000694409">
    <property type="component" value="Unassembled WGS sequence"/>
</dbReference>
<dbReference type="InterPro" id="IPR039809">
    <property type="entry name" value="Chemokine_b/g/d"/>
</dbReference>
<keyword evidence="5 8" id="KW-0732">Signal</keyword>
<feature type="region of interest" description="Disordered" evidence="7">
    <location>
        <begin position="90"/>
        <end position="120"/>
    </location>
</feature>
<dbReference type="SUPFAM" id="SSF54117">
    <property type="entry name" value="Interleukin 8-like chemokines"/>
    <property type="match status" value="1"/>
</dbReference>
<dbReference type="Gene3D" id="2.40.50.40">
    <property type="match status" value="1"/>
</dbReference>
<feature type="compositionally biased region" description="Basic residues" evidence="7">
    <location>
        <begin position="95"/>
        <end position="120"/>
    </location>
</feature>
<dbReference type="OMA" id="SDCCLKH"/>
<keyword evidence="4" id="KW-0964">Secreted</keyword>
<evidence type="ECO:0000256" key="6">
    <source>
        <dbReference type="ARBA" id="ARBA00023198"/>
    </source>
</evidence>
<keyword evidence="3" id="KW-0202">Cytokine</keyword>
<dbReference type="GO" id="GO:0005615">
    <property type="term" value="C:extracellular space"/>
    <property type="evidence" value="ECO:0007669"/>
    <property type="project" value="UniProtKB-KW"/>
</dbReference>
<evidence type="ECO:0000256" key="8">
    <source>
        <dbReference type="SAM" id="SignalP"/>
    </source>
</evidence>
<dbReference type="InterPro" id="IPR036048">
    <property type="entry name" value="Interleukin_8-like_sf"/>
</dbReference>
<dbReference type="GeneID" id="103822904"/>
<accession>A0A8C9U5R1</accession>
<feature type="chain" id="PRO_5034935843" evidence="8">
    <location>
        <begin position="23"/>
        <end position="120"/>
    </location>
</feature>
<dbReference type="PANTHER" id="PTHR12015:SF111">
    <property type="entry name" value="C-C MOTIF CHEMOKINE 17"/>
    <property type="match status" value="1"/>
</dbReference>
<evidence type="ECO:0000256" key="7">
    <source>
        <dbReference type="SAM" id="MobiDB-lite"/>
    </source>
</evidence>
<dbReference type="RefSeq" id="XP_009096189.1">
    <property type="nucleotide sequence ID" value="XM_009097941.4"/>
</dbReference>
<name>A0A8C9U5R1_SERCA</name>
<evidence type="ECO:0000259" key="9">
    <source>
        <dbReference type="SMART" id="SM00199"/>
    </source>
</evidence>
<dbReference type="Pfam" id="PF00048">
    <property type="entry name" value="IL8"/>
    <property type="match status" value="1"/>
</dbReference>
<keyword evidence="2" id="KW-0145">Chemotaxis</keyword>
<gene>
    <name evidence="10" type="primary">LOC103822904</name>
</gene>
<dbReference type="GO" id="GO:0006954">
    <property type="term" value="P:inflammatory response"/>
    <property type="evidence" value="ECO:0007669"/>
    <property type="project" value="UniProtKB-KW"/>
</dbReference>
<dbReference type="GO" id="GO:0008009">
    <property type="term" value="F:chemokine activity"/>
    <property type="evidence" value="ECO:0007669"/>
    <property type="project" value="InterPro"/>
</dbReference>
<dbReference type="GO" id="GO:0006955">
    <property type="term" value="P:immune response"/>
    <property type="evidence" value="ECO:0007669"/>
    <property type="project" value="InterPro"/>
</dbReference>
<dbReference type="PANTHER" id="PTHR12015">
    <property type="entry name" value="SMALL INDUCIBLE CYTOKINE A"/>
    <property type="match status" value="1"/>
</dbReference>
<dbReference type="GeneTree" id="ENSGT01030000235571"/>
<evidence type="ECO:0000313" key="11">
    <source>
        <dbReference type="Proteomes" id="UP000694409"/>
    </source>
</evidence>
<reference evidence="10" key="1">
    <citation type="submission" date="2025-08" db="UniProtKB">
        <authorList>
            <consortium name="Ensembl"/>
        </authorList>
    </citation>
    <scope>IDENTIFICATION</scope>
</reference>
<protein>
    <submittedName>
        <fullName evidence="10">C-C motif chemokine 4-like</fullName>
    </submittedName>
</protein>
<evidence type="ECO:0000256" key="1">
    <source>
        <dbReference type="ARBA" id="ARBA00004613"/>
    </source>
</evidence>
<evidence type="ECO:0000313" key="10">
    <source>
        <dbReference type="Ensembl" id="ENSSCAP00000004037.1"/>
    </source>
</evidence>
<evidence type="ECO:0000256" key="3">
    <source>
        <dbReference type="ARBA" id="ARBA00022514"/>
    </source>
</evidence>
<comment type="subcellular location">
    <subcellularLocation>
        <location evidence="1">Secreted</location>
    </subcellularLocation>
</comment>
<dbReference type="OrthoDB" id="8900217at2759"/>
<feature type="signal peptide" evidence="8">
    <location>
        <begin position="1"/>
        <end position="22"/>
    </location>
</feature>
<proteinExistence type="predicted"/>
<dbReference type="KEGG" id="scan:103822904"/>
<feature type="domain" description="Chemokine interleukin-8-like" evidence="9">
    <location>
        <begin position="29"/>
        <end position="90"/>
    </location>
</feature>
<dbReference type="Ensembl" id="ENSSCAT00000004684.1">
    <property type="protein sequence ID" value="ENSSCAP00000004037.1"/>
    <property type="gene ID" value="ENSSCAG00000003318.1"/>
</dbReference>
<evidence type="ECO:0000256" key="4">
    <source>
        <dbReference type="ARBA" id="ARBA00022525"/>
    </source>
</evidence>
<evidence type="ECO:0000256" key="5">
    <source>
        <dbReference type="ARBA" id="ARBA00022729"/>
    </source>
</evidence>
<keyword evidence="11" id="KW-1185">Reference proteome</keyword>